<dbReference type="PROSITE" id="PS51755">
    <property type="entry name" value="OMPR_PHOB"/>
    <property type="match status" value="1"/>
</dbReference>
<feature type="DNA-binding region" description="OmpR/PhoB-type" evidence="5">
    <location>
        <begin position="1"/>
        <end position="98"/>
    </location>
</feature>
<dbReference type="SMART" id="SM01043">
    <property type="entry name" value="BTAD"/>
    <property type="match status" value="1"/>
</dbReference>
<dbReference type="CDD" id="cd15831">
    <property type="entry name" value="BTAD"/>
    <property type="match status" value="1"/>
</dbReference>
<keyword evidence="2" id="KW-0805">Transcription regulation</keyword>
<dbReference type="InterPro" id="IPR027417">
    <property type="entry name" value="P-loop_NTPase"/>
</dbReference>
<proteinExistence type="inferred from homology"/>
<dbReference type="InterPro" id="IPR016032">
    <property type="entry name" value="Sig_transdc_resp-reg_C-effctor"/>
</dbReference>
<dbReference type="EMBL" id="BAABAB010000006">
    <property type="protein sequence ID" value="GAA3609227.1"/>
    <property type="molecule type" value="Genomic_DNA"/>
</dbReference>
<sequence>MRLNLLGPTELVADGGESINPGPPKQRALLTALAVHPDRMLSVDALVDRLWDGEPPPSAVGSLQVYVSNLRRVLEPERAGRAEPRVLVSVGDGYALRTQTLGLDVRELERRVRAAADGLAEASTSGRLRARDEIDAALALWRGDALWDVRAASWAQPEIGRLDELRLTGRELRARALLELGRVDEALPQLESLVTDQPLREGAWELLARGYAAAGRQADALAAIRRVRAVLADELGLDPGPELQRLESAILRRDDVGPSAPVRVQRPNPTGPRPAPAGAVFVGREDELAGLGELVALTSTGGSATVLVDGEPGAGKTTLVEHATGRAATPVLWGRCPDHDTAPALRPWEQVLDELARLDPGVQRRSIGEAAATYDAEGSRLRWFDSVAAQLGRSGPLIVVIDDLHAADEASIRLFAHLADAHVEGLLLVGTYRRREAARLTGALAGLARSGALGISLGGLSAEDVRAVLTTVGGADPGAEAAATVLARTGGNAFFVGELARAGGEVPPGVSDVVLARVQRLGPAAVAALECAAVVGEVFEPWLVAEVSGQPIADTIEALDAAEAVGLLRPGGEGTRLRFSHALVIDALLDRRSAGWRALHHERCAAALTRSRGDRVDQHAVIARHWLAAAELGPEPAGAAADFCALAAESALRRHAAEDAAALFEQAIAASLLAGRPAAGRCDLSVGLARARYAAGEYDAGWAAVSAALDLADDDPVRMIRAVDVSISFGVWIPWRVSTVPGRLLPEVEAALERLPAGSPIWALGQACRGVLLAASGREAEVLAAADAALGADLAWTEPGLALRIRHLRLIGLRGQDFMAERAAAAADLRAQPGLSPTLRAIADLCLASHEVEQGRLPAALPSFEAVERQARELRDPALLRQIGGTRAGLEIFAGRHAAALGLLDGLSTGGPPYRIGSAPESRAFAVSEVAQRCLAMWELGRLDEIVDVAESVYAATRLAGQAHLLGLCLLQRDADGDRQRARSLLHATPMPPRDFTWLTAALTRLQLAVALGERGVIADSRDALAPFSGGLCVNGVTSSIIGAYDGHLGEAELALGELDAARDRLAAAVDLLERNGGAYWLERARQALAKCG</sequence>
<feature type="domain" description="OmpR/PhoB-type" evidence="6">
    <location>
        <begin position="1"/>
        <end position="98"/>
    </location>
</feature>
<dbReference type="Proteomes" id="UP001501490">
    <property type="component" value="Unassembled WGS sequence"/>
</dbReference>
<evidence type="ECO:0000256" key="2">
    <source>
        <dbReference type="ARBA" id="ARBA00023015"/>
    </source>
</evidence>
<comment type="caution">
    <text evidence="7">The sequence shown here is derived from an EMBL/GenBank/DDBJ whole genome shotgun (WGS) entry which is preliminary data.</text>
</comment>
<evidence type="ECO:0000256" key="1">
    <source>
        <dbReference type="ARBA" id="ARBA00005820"/>
    </source>
</evidence>
<dbReference type="InterPro" id="IPR036388">
    <property type="entry name" value="WH-like_DNA-bd_sf"/>
</dbReference>
<name>A0ABP6ZGR2_9ACTN</name>
<dbReference type="InterPro" id="IPR005158">
    <property type="entry name" value="BTAD"/>
</dbReference>
<accession>A0ABP6ZGR2</accession>
<evidence type="ECO:0000256" key="4">
    <source>
        <dbReference type="ARBA" id="ARBA00023163"/>
    </source>
</evidence>
<keyword evidence="8" id="KW-1185">Reference proteome</keyword>
<protein>
    <recommendedName>
        <fullName evidence="6">OmpR/PhoB-type domain-containing protein</fullName>
    </recommendedName>
</protein>
<evidence type="ECO:0000256" key="5">
    <source>
        <dbReference type="PROSITE-ProRule" id="PRU01091"/>
    </source>
</evidence>
<dbReference type="InterPro" id="IPR011990">
    <property type="entry name" value="TPR-like_helical_dom_sf"/>
</dbReference>
<dbReference type="SUPFAM" id="SSF52540">
    <property type="entry name" value="P-loop containing nucleoside triphosphate hydrolases"/>
    <property type="match status" value="1"/>
</dbReference>
<dbReference type="SMART" id="SM00862">
    <property type="entry name" value="Trans_reg_C"/>
    <property type="match status" value="1"/>
</dbReference>
<dbReference type="RefSeq" id="WP_344801857.1">
    <property type="nucleotide sequence ID" value="NZ_BAABAB010000006.1"/>
</dbReference>
<dbReference type="Pfam" id="PF00486">
    <property type="entry name" value="Trans_reg_C"/>
    <property type="match status" value="1"/>
</dbReference>
<dbReference type="InterPro" id="IPR051677">
    <property type="entry name" value="AfsR-DnrI-RedD_regulator"/>
</dbReference>
<dbReference type="Pfam" id="PF03704">
    <property type="entry name" value="BTAD"/>
    <property type="match status" value="1"/>
</dbReference>
<evidence type="ECO:0000259" key="6">
    <source>
        <dbReference type="PROSITE" id="PS51755"/>
    </source>
</evidence>
<dbReference type="SUPFAM" id="SSF48452">
    <property type="entry name" value="TPR-like"/>
    <property type="match status" value="1"/>
</dbReference>
<gene>
    <name evidence="7" type="ORF">GCM10022236_08600</name>
</gene>
<keyword evidence="4" id="KW-0804">Transcription</keyword>
<evidence type="ECO:0000256" key="3">
    <source>
        <dbReference type="ARBA" id="ARBA00023125"/>
    </source>
</evidence>
<reference evidence="8" key="1">
    <citation type="journal article" date="2019" name="Int. J. Syst. Evol. Microbiol.">
        <title>The Global Catalogue of Microorganisms (GCM) 10K type strain sequencing project: providing services to taxonomists for standard genome sequencing and annotation.</title>
        <authorList>
            <consortium name="The Broad Institute Genomics Platform"/>
            <consortium name="The Broad Institute Genome Sequencing Center for Infectious Disease"/>
            <person name="Wu L."/>
            <person name="Ma J."/>
        </authorList>
    </citation>
    <scope>NUCLEOTIDE SEQUENCE [LARGE SCALE GENOMIC DNA]</scope>
    <source>
        <strain evidence="8">JCM 16929</strain>
    </source>
</reference>
<dbReference type="PANTHER" id="PTHR35807:SF1">
    <property type="entry name" value="TRANSCRIPTIONAL REGULATOR REDD"/>
    <property type="match status" value="1"/>
</dbReference>
<dbReference type="PANTHER" id="PTHR35807">
    <property type="entry name" value="TRANSCRIPTIONAL REGULATOR REDD-RELATED"/>
    <property type="match status" value="1"/>
</dbReference>
<evidence type="ECO:0000313" key="8">
    <source>
        <dbReference type="Proteomes" id="UP001501490"/>
    </source>
</evidence>
<dbReference type="SUPFAM" id="SSF46894">
    <property type="entry name" value="C-terminal effector domain of the bipartite response regulators"/>
    <property type="match status" value="1"/>
</dbReference>
<dbReference type="InterPro" id="IPR041664">
    <property type="entry name" value="AAA_16"/>
</dbReference>
<organism evidence="7 8">
    <name type="scientific">Microlunatus ginsengisoli</name>
    <dbReference type="NCBI Taxonomy" id="363863"/>
    <lineage>
        <taxon>Bacteria</taxon>
        <taxon>Bacillati</taxon>
        <taxon>Actinomycetota</taxon>
        <taxon>Actinomycetes</taxon>
        <taxon>Propionibacteriales</taxon>
        <taxon>Propionibacteriaceae</taxon>
        <taxon>Microlunatus</taxon>
    </lineage>
</organism>
<evidence type="ECO:0000313" key="7">
    <source>
        <dbReference type="EMBL" id="GAA3609227.1"/>
    </source>
</evidence>
<comment type="similarity">
    <text evidence="1">Belongs to the AfsR/DnrI/RedD regulatory family.</text>
</comment>
<keyword evidence="3 5" id="KW-0238">DNA-binding</keyword>
<dbReference type="Gene3D" id="1.25.40.10">
    <property type="entry name" value="Tetratricopeptide repeat domain"/>
    <property type="match status" value="1"/>
</dbReference>
<dbReference type="Gene3D" id="3.40.50.300">
    <property type="entry name" value="P-loop containing nucleotide triphosphate hydrolases"/>
    <property type="match status" value="1"/>
</dbReference>
<dbReference type="Pfam" id="PF13191">
    <property type="entry name" value="AAA_16"/>
    <property type="match status" value="1"/>
</dbReference>
<dbReference type="Gene3D" id="1.10.10.10">
    <property type="entry name" value="Winged helix-like DNA-binding domain superfamily/Winged helix DNA-binding domain"/>
    <property type="match status" value="1"/>
</dbReference>
<dbReference type="InterPro" id="IPR001867">
    <property type="entry name" value="OmpR/PhoB-type_DNA-bd"/>
</dbReference>